<comment type="caution">
    <text evidence="1">The sequence shown here is derived from an EMBL/GenBank/DDBJ whole genome shotgun (WGS) entry which is preliminary data.</text>
</comment>
<proteinExistence type="predicted"/>
<dbReference type="EMBL" id="JARKIF010000011">
    <property type="protein sequence ID" value="KAJ7627197.1"/>
    <property type="molecule type" value="Genomic_DNA"/>
</dbReference>
<sequence length="105" mass="12055">MPLAGRDCIRHITALITCNTQWRIRSIKWTVVCRRRRDGRISRWFSMAVAGTLRNIREPTCLSRTPTRDTTPTMHTSPVRVAARWRLATVVSDVESTAFAKESIE</sequence>
<organism evidence="1 2">
    <name type="scientific">Roridomyces roridus</name>
    <dbReference type="NCBI Taxonomy" id="1738132"/>
    <lineage>
        <taxon>Eukaryota</taxon>
        <taxon>Fungi</taxon>
        <taxon>Dikarya</taxon>
        <taxon>Basidiomycota</taxon>
        <taxon>Agaricomycotina</taxon>
        <taxon>Agaricomycetes</taxon>
        <taxon>Agaricomycetidae</taxon>
        <taxon>Agaricales</taxon>
        <taxon>Marasmiineae</taxon>
        <taxon>Mycenaceae</taxon>
        <taxon>Roridomyces</taxon>
    </lineage>
</organism>
<accession>A0AAD7BQH6</accession>
<dbReference type="AlphaFoldDB" id="A0AAD7BQH6"/>
<reference evidence="1" key="1">
    <citation type="submission" date="2023-03" db="EMBL/GenBank/DDBJ databases">
        <title>Massive genome expansion in bonnet fungi (Mycena s.s.) driven by repeated elements and novel gene families across ecological guilds.</title>
        <authorList>
            <consortium name="Lawrence Berkeley National Laboratory"/>
            <person name="Harder C.B."/>
            <person name="Miyauchi S."/>
            <person name="Viragh M."/>
            <person name="Kuo A."/>
            <person name="Thoen E."/>
            <person name="Andreopoulos B."/>
            <person name="Lu D."/>
            <person name="Skrede I."/>
            <person name="Drula E."/>
            <person name="Henrissat B."/>
            <person name="Morin E."/>
            <person name="Kohler A."/>
            <person name="Barry K."/>
            <person name="LaButti K."/>
            <person name="Morin E."/>
            <person name="Salamov A."/>
            <person name="Lipzen A."/>
            <person name="Mereny Z."/>
            <person name="Hegedus B."/>
            <person name="Baldrian P."/>
            <person name="Stursova M."/>
            <person name="Weitz H."/>
            <person name="Taylor A."/>
            <person name="Grigoriev I.V."/>
            <person name="Nagy L.G."/>
            <person name="Martin F."/>
            <person name="Kauserud H."/>
        </authorList>
    </citation>
    <scope>NUCLEOTIDE SEQUENCE</scope>
    <source>
        <strain evidence="1">9284</strain>
    </source>
</reference>
<evidence type="ECO:0000313" key="2">
    <source>
        <dbReference type="Proteomes" id="UP001221142"/>
    </source>
</evidence>
<keyword evidence="2" id="KW-1185">Reference proteome</keyword>
<protein>
    <submittedName>
        <fullName evidence="1">Uncharacterized protein</fullName>
    </submittedName>
</protein>
<gene>
    <name evidence="1" type="ORF">FB45DRAFT_1059981</name>
</gene>
<evidence type="ECO:0000313" key="1">
    <source>
        <dbReference type="EMBL" id="KAJ7627197.1"/>
    </source>
</evidence>
<dbReference type="Proteomes" id="UP001221142">
    <property type="component" value="Unassembled WGS sequence"/>
</dbReference>
<name>A0AAD7BQH6_9AGAR</name>